<keyword evidence="5" id="KW-0408">Iron</keyword>
<dbReference type="AlphaFoldDB" id="A0A5B6TCW5"/>
<dbReference type="EMBL" id="VKKY01000002">
    <property type="protein sequence ID" value="KAA3438018.1"/>
    <property type="molecule type" value="Genomic_DNA"/>
</dbReference>
<dbReference type="CDD" id="cd11067">
    <property type="entry name" value="CYP152"/>
    <property type="match status" value="1"/>
</dbReference>
<dbReference type="RefSeq" id="WP_149091081.1">
    <property type="nucleotide sequence ID" value="NZ_VKKY01000002.1"/>
</dbReference>
<keyword evidence="2" id="KW-0349">Heme</keyword>
<dbReference type="Gene3D" id="1.10.630.10">
    <property type="entry name" value="Cytochrome P450"/>
    <property type="match status" value="1"/>
</dbReference>
<name>A0A5B6TCW5_9BACT</name>
<dbReference type="OrthoDB" id="9764248at2"/>
<evidence type="ECO:0000313" key="7">
    <source>
        <dbReference type="Proteomes" id="UP000324133"/>
    </source>
</evidence>
<evidence type="ECO:0000256" key="1">
    <source>
        <dbReference type="ARBA" id="ARBA00010617"/>
    </source>
</evidence>
<gene>
    <name evidence="6" type="ORF">FOA19_12135</name>
</gene>
<proteinExistence type="inferred from homology"/>
<evidence type="ECO:0000256" key="5">
    <source>
        <dbReference type="ARBA" id="ARBA00023004"/>
    </source>
</evidence>
<dbReference type="GO" id="GO:0004497">
    <property type="term" value="F:monooxygenase activity"/>
    <property type="evidence" value="ECO:0007669"/>
    <property type="project" value="InterPro"/>
</dbReference>
<accession>A0A5B6TCW5</accession>
<dbReference type="InterPro" id="IPR036396">
    <property type="entry name" value="Cyt_P450_sf"/>
</dbReference>
<dbReference type="GO" id="GO:0016705">
    <property type="term" value="F:oxidoreductase activity, acting on paired donors, with incorporation or reduction of molecular oxygen"/>
    <property type="evidence" value="ECO:0007669"/>
    <property type="project" value="InterPro"/>
</dbReference>
<comment type="caution">
    <text evidence="6">The sequence shown here is derived from an EMBL/GenBank/DDBJ whole genome shotgun (WGS) entry which is preliminary data.</text>
</comment>
<sequence>MSAVLHEKVLDNSLNLLLEGFPFIHNRVKRFHSNIFKTRIMFQNVICLHGEEAAKVFYDPDKFMRFQAIPNRIQRTLMGKDAIQTMDGEGHLHRKAMFMSLMTPDSLYKLNRLLTQQWQAAIHRWEHQEEVVLFEETQDLLCRVACAWTGVPLINEDVRNRASDFAAMVDAFGAVGPRHMRGRIARKRAEAWIEDIIQRIRDGKLKVPENSPAHVIAFHRDIEDQLLDPHMAAVELINLLRPIVAIAWYITFGAVALHEHPVARRKIAAGEEGYVEMFVQEVRRYYPFGPSLGNRVKNDFTWGGHKFKKGTLVFLDVYGTLHDEQIWENPDEFYPYRFRYWDGSAFNFIPQGGGDHFTGHRCAGEWVTIEAMKVSMVFLSRYMEYEVPPQDLNFSLERMPTYPNSKFIMRNVRAVEHAEEGDVNQLSKCPFHHG</sequence>
<evidence type="ECO:0000256" key="2">
    <source>
        <dbReference type="ARBA" id="ARBA00022617"/>
    </source>
</evidence>
<dbReference type="GO" id="GO:0020037">
    <property type="term" value="F:heme binding"/>
    <property type="evidence" value="ECO:0007669"/>
    <property type="project" value="InterPro"/>
</dbReference>
<evidence type="ECO:0000256" key="3">
    <source>
        <dbReference type="ARBA" id="ARBA00022723"/>
    </source>
</evidence>
<dbReference type="Proteomes" id="UP000324133">
    <property type="component" value="Unassembled WGS sequence"/>
</dbReference>
<evidence type="ECO:0000313" key="6">
    <source>
        <dbReference type="EMBL" id="KAA3438018.1"/>
    </source>
</evidence>
<keyword evidence="7" id="KW-1185">Reference proteome</keyword>
<protein>
    <submittedName>
        <fullName evidence="6">Cytochrome P450</fullName>
    </submittedName>
</protein>
<dbReference type="Pfam" id="PF00067">
    <property type="entry name" value="p450"/>
    <property type="match status" value="1"/>
</dbReference>
<dbReference type="InterPro" id="IPR001128">
    <property type="entry name" value="Cyt_P450"/>
</dbReference>
<organism evidence="6 7">
    <name type="scientific">Rufibacter hautae</name>
    <dbReference type="NCBI Taxonomy" id="2595005"/>
    <lineage>
        <taxon>Bacteria</taxon>
        <taxon>Pseudomonadati</taxon>
        <taxon>Bacteroidota</taxon>
        <taxon>Cytophagia</taxon>
        <taxon>Cytophagales</taxon>
        <taxon>Hymenobacteraceae</taxon>
        <taxon>Rufibacter</taxon>
    </lineage>
</organism>
<dbReference type="SUPFAM" id="SSF48264">
    <property type="entry name" value="Cytochrome P450"/>
    <property type="match status" value="1"/>
</dbReference>
<keyword evidence="3" id="KW-0479">Metal-binding</keyword>
<comment type="similarity">
    <text evidence="1">Belongs to the cytochrome P450 family.</text>
</comment>
<dbReference type="PANTHER" id="PTHR24302:SF15">
    <property type="entry name" value="FATTY-ACID PEROXYGENASE"/>
    <property type="match status" value="1"/>
</dbReference>
<evidence type="ECO:0000256" key="4">
    <source>
        <dbReference type="ARBA" id="ARBA00023002"/>
    </source>
</evidence>
<keyword evidence="4" id="KW-0560">Oxidoreductase</keyword>
<reference evidence="6 7" key="1">
    <citation type="submission" date="2019-07" db="EMBL/GenBank/DDBJ databases">
        <title>Rufibacter sp. nov., isolated from lake sediment.</title>
        <authorList>
            <person name="Qu J.-H."/>
        </authorList>
    </citation>
    <scope>NUCLEOTIDE SEQUENCE [LARGE SCALE GENOMIC DNA]</scope>
    <source>
        <strain evidence="6 7">NBS58-1</strain>
    </source>
</reference>
<dbReference type="GO" id="GO:0005506">
    <property type="term" value="F:iron ion binding"/>
    <property type="evidence" value="ECO:0007669"/>
    <property type="project" value="InterPro"/>
</dbReference>
<dbReference type="InterPro" id="IPR050705">
    <property type="entry name" value="Cytochrome_P450_3A"/>
</dbReference>
<dbReference type="PANTHER" id="PTHR24302">
    <property type="entry name" value="CYTOCHROME P450 FAMILY 3"/>
    <property type="match status" value="1"/>
</dbReference>